<dbReference type="RefSeq" id="WP_112118884.1">
    <property type="nucleotide sequence ID" value="NZ_UAQE01000007.1"/>
</dbReference>
<reference evidence="1 2" key="1">
    <citation type="submission" date="2018-06" db="EMBL/GenBank/DDBJ databases">
        <authorList>
            <consortium name="Pathogen Informatics"/>
            <person name="Doyle S."/>
        </authorList>
    </citation>
    <scope>NUCLEOTIDE SEQUENCE [LARGE SCALE GENOMIC DNA]</scope>
    <source>
        <strain evidence="1 2">NCTC7582</strain>
    </source>
</reference>
<dbReference type="EMBL" id="UAQE01000007">
    <property type="protein sequence ID" value="SPU40628.1"/>
    <property type="molecule type" value="Genomic_DNA"/>
</dbReference>
<name>A0A2X1A639_9BACI</name>
<gene>
    <name evidence="1" type="ORF">NCTC7582_05172</name>
</gene>
<sequence>MNRNLSISTFIALLPFPLQKDIQADLMNAGILGEELEIALSSRLCDLEDVINIEPYKEILSSKLTGFVIGELTMVSPLNPKENPLEVFKVSLDHRVKIQHFEVLKERHACRIGKPIFDRELIVVINLYQGKKPLLHFNSEDNTVIHPVETTLSTLMDLVTESTTFGIQFNDSYQEVDILSNGKFGEVLKIDGQNEILILFELKSNQDITNRVLNVLEKVFKS</sequence>
<evidence type="ECO:0000313" key="2">
    <source>
        <dbReference type="Proteomes" id="UP000251431"/>
    </source>
</evidence>
<evidence type="ECO:0000313" key="1">
    <source>
        <dbReference type="EMBL" id="SPU40628.1"/>
    </source>
</evidence>
<proteinExistence type="predicted"/>
<accession>A0A2X1A639</accession>
<organism evidence="1 2">
    <name type="scientific">Lysinibacillus capsici</name>
    <dbReference type="NCBI Taxonomy" id="2115968"/>
    <lineage>
        <taxon>Bacteria</taxon>
        <taxon>Bacillati</taxon>
        <taxon>Bacillota</taxon>
        <taxon>Bacilli</taxon>
        <taxon>Bacillales</taxon>
        <taxon>Bacillaceae</taxon>
        <taxon>Lysinibacillus</taxon>
    </lineage>
</organism>
<protein>
    <submittedName>
        <fullName evidence="1">Uncharacterized protein</fullName>
    </submittedName>
</protein>
<dbReference type="Proteomes" id="UP000251431">
    <property type="component" value="Unassembled WGS sequence"/>
</dbReference>
<dbReference type="AlphaFoldDB" id="A0A2X1A639"/>